<evidence type="ECO:0000259" key="1">
    <source>
        <dbReference type="PROSITE" id="PS50213"/>
    </source>
</evidence>
<dbReference type="PROSITE" id="PS50213">
    <property type="entry name" value="FAS1"/>
    <property type="match status" value="1"/>
</dbReference>
<dbReference type="SMART" id="SM00554">
    <property type="entry name" value="FAS1"/>
    <property type="match status" value="1"/>
</dbReference>
<sequence>MPVERSDKDMLPAMMETKDLSIASTAMKTAGLEGMMMPGGKYTLFVASDTALNATSPDMKNAMREKLNDKRVAREFVNGHLVNRMVTPDELTDGRMLTTLNGMPLKVSRAEGKIMLDDATLLKAIETNDGIVYVMDKIPSAIGGMMEQMGMMPPATRNFISSHAYELN</sequence>
<gene>
    <name evidence="2" type="ORF">LRC563</name>
</gene>
<dbReference type="Gene3D" id="2.30.180.10">
    <property type="entry name" value="FAS1 domain"/>
    <property type="match status" value="1"/>
</dbReference>
<keyword evidence="3" id="KW-1185">Reference proteome</keyword>
<feature type="domain" description="FAS1" evidence="1">
    <location>
        <begin position="7"/>
        <end position="139"/>
    </location>
</feature>
<dbReference type="Pfam" id="PF02469">
    <property type="entry name" value="Fasciclin"/>
    <property type="match status" value="1"/>
</dbReference>
<accession>Q0W7Z9</accession>
<proteinExistence type="predicted"/>
<dbReference type="AlphaFoldDB" id="Q0W7Z9"/>
<dbReference type="Proteomes" id="UP000000663">
    <property type="component" value="Chromosome"/>
</dbReference>
<dbReference type="STRING" id="351160.LRC563"/>
<dbReference type="InterPro" id="IPR000782">
    <property type="entry name" value="FAS1_domain"/>
</dbReference>
<name>Q0W7Z9_METAR</name>
<dbReference type="EMBL" id="AM114193">
    <property type="protein sequence ID" value="CAJ35494.1"/>
    <property type="molecule type" value="Genomic_DNA"/>
</dbReference>
<protein>
    <recommendedName>
        <fullName evidence="1">FAS1 domain-containing protein</fullName>
    </recommendedName>
</protein>
<reference evidence="2 3" key="1">
    <citation type="journal article" date="2006" name="Science">
        <title>Genome of rice cluster I archaea -- the key methane producers in the rice rhizosphere.</title>
        <authorList>
            <person name="Erkel C."/>
            <person name="Kube M."/>
            <person name="Reinhardt R."/>
            <person name="Liesack W."/>
        </authorList>
    </citation>
    <scope>NUCLEOTIDE SEQUENCE [LARGE SCALE GENOMIC DNA]</scope>
    <source>
        <strain evidence="3">DSM 22066 / NBRC 105507 / MRE50</strain>
    </source>
</reference>
<organism evidence="2 3">
    <name type="scientific">Methanocella arvoryzae (strain DSM 22066 / NBRC 105507 / MRE50)</name>
    <dbReference type="NCBI Taxonomy" id="351160"/>
    <lineage>
        <taxon>Archaea</taxon>
        <taxon>Methanobacteriati</taxon>
        <taxon>Methanobacteriota</taxon>
        <taxon>Stenosarchaea group</taxon>
        <taxon>Methanomicrobia</taxon>
        <taxon>Methanocellales</taxon>
        <taxon>Methanocellaceae</taxon>
        <taxon>Methanocella</taxon>
    </lineage>
</organism>
<dbReference type="eggNOG" id="arCOG03335">
    <property type="taxonomic scope" value="Archaea"/>
</dbReference>
<evidence type="ECO:0000313" key="2">
    <source>
        <dbReference type="EMBL" id="CAJ35494.1"/>
    </source>
</evidence>
<dbReference type="InterPro" id="IPR036378">
    <property type="entry name" value="FAS1_dom_sf"/>
</dbReference>
<dbReference type="KEGG" id="rci:LRC563"/>
<evidence type="ECO:0000313" key="3">
    <source>
        <dbReference type="Proteomes" id="UP000000663"/>
    </source>
</evidence>
<dbReference type="SUPFAM" id="SSF82153">
    <property type="entry name" value="FAS1 domain"/>
    <property type="match status" value="1"/>
</dbReference>